<evidence type="ECO:0000313" key="2">
    <source>
        <dbReference type="EMBL" id="PAD82222.1"/>
    </source>
</evidence>
<dbReference type="PANTHER" id="PTHR43000">
    <property type="entry name" value="DTDP-D-GLUCOSE 4,6-DEHYDRATASE-RELATED"/>
    <property type="match status" value="1"/>
</dbReference>
<evidence type="ECO:0000256" key="1">
    <source>
        <dbReference type="ARBA" id="ARBA00007637"/>
    </source>
</evidence>
<dbReference type="Gene3D" id="3.40.50.720">
    <property type="entry name" value="NAD(P)-binding Rossmann-like Domain"/>
    <property type="match status" value="1"/>
</dbReference>
<sequence length="311" mass="35352">MAEGYMVRVLIVGGQENKIRYALMQELSNKQIYHIVADQANDNSILTSLVQHQVHTFLNTMELAGLMAKYQIDCVIDLSNEPIISNKMKDSFEQSEKNIGRTIEVLEACVEAKVEKIIFPSTIAVYGDLEGVITEDMTLQPVLFEGLSKKIVEKYIQNYHTLYGLSYTILRFPILYGEYSFHNQNDNIVETTIKNVLENRPSNCFKDGEHKKHFLYISDAVRAFVSSLNKGGNEIFNICPMEKYSMKEVVSIIQSSIKEDSLPHKGLKEGEKSRISIKKAQVHLGWQAQVPFLKGIRLAIDNIKIGTKKEK</sequence>
<comment type="similarity">
    <text evidence="1">Belongs to the NAD(P)-dependent epimerase/dehydratase family.</text>
</comment>
<dbReference type="SUPFAM" id="SSF51735">
    <property type="entry name" value="NAD(P)-binding Rossmann-fold domains"/>
    <property type="match status" value="1"/>
</dbReference>
<proteinExistence type="inferred from homology"/>
<organism evidence="2 3">
    <name type="scientific">Niallia circulans</name>
    <name type="common">Bacillus circulans</name>
    <dbReference type="NCBI Taxonomy" id="1397"/>
    <lineage>
        <taxon>Bacteria</taxon>
        <taxon>Bacillati</taxon>
        <taxon>Bacillota</taxon>
        <taxon>Bacilli</taxon>
        <taxon>Bacillales</taxon>
        <taxon>Bacillaceae</taxon>
        <taxon>Niallia</taxon>
    </lineage>
</organism>
<protein>
    <submittedName>
        <fullName evidence="2">Uncharacterized protein</fullName>
    </submittedName>
</protein>
<comment type="caution">
    <text evidence="2">The sequence shown here is derived from an EMBL/GenBank/DDBJ whole genome shotgun (WGS) entry which is preliminary data.</text>
</comment>
<dbReference type="InterPro" id="IPR036291">
    <property type="entry name" value="NAD(P)-bd_dom_sf"/>
</dbReference>
<dbReference type="EMBL" id="NPBQ01000096">
    <property type="protein sequence ID" value="PAD82222.1"/>
    <property type="molecule type" value="Genomic_DNA"/>
</dbReference>
<name>A0A268FA11_NIACI</name>
<dbReference type="KEGG" id="bcir:C2I06_10765"/>
<accession>A0A268FA11</accession>
<reference evidence="2 3" key="1">
    <citation type="submission" date="2017-07" db="EMBL/GenBank/DDBJ databases">
        <title>Isolation and whole genome analysis of endospore-forming bacteria from heroin.</title>
        <authorList>
            <person name="Kalinowski J."/>
            <person name="Ahrens B."/>
            <person name="Al-Dilaimi A."/>
            <person name="Winkler A."/>
            <person name="Wibberg D."/>
            <person name="Schleenbecker U."/>
            <person name="Ruckert C."/>
            <person name="Wolfel R."/>
            <person name="Grass G."/>
        </authorList>
    </citation>
    <scope>NUCLEOTIDE SEQUENCE [LARGE SCALE GENOMIC DNA]</scope>
    <source>
        <strain evidence="2 3">7521-2</strain>
    </source>
</reference>
<evidence type="ECO:0000313" key="3">
    <source>
        <dbReference type="Proteomes" id="UP000216961"/>
    </source>
</evidence>
<dbReference type="Proteomes" id="UP000216961">
    <property type="component" value="Unassembled WGS sequence"/>
</dbReference>
<dbReference type="AlphaFoldDB" id="A0A268FA11"/>
<gene>
    <name evidence="2" type="ORF">CHH57_15755</name>
</gene>
<dbReference type="Pfam" id="PF01370">
    <property type="entry name" value="Epimerase"/>
    <property type="match status" value="1"/>
</dbReference>
<dbReference type="InterPro" id="IPR001509">
    <property type="entry name" value="Epimerase_deHydtase"/>
</dbReference>